<evidence type="ECO:0000313" key="2">
    <source>
        <dbReference type="EMBL" id="URE48224.1"/>
    </source>
</evidence>
<feature type="region of interest" description="Disordered" evidence="1">
    <location>
        <begin position="1"/>
        <end position="58"/>
    </location>
</feature>
<dbReference type="EMBL" id="CP097511">
    <property type="protein sequence ID" value="URE48224.1"/>
    <property type="molecule type" value="Genomic_DNA"/>
</dbReference>
<accession>A0A9E7IA95</accession>
<protein>
    <submittedName>
        <fullName evidence="2">Uncharacterized protein</fullName>
    </submittedName>
</protein>
<name>A0A9E7IA95_9LILI</name>
<dbReference type="AlphaFoldDB" id="A0A9E7IA95"/>
<evidence type="ECO:0000313" key="3">
    <source>
        <dbReference type="Proteomes" id="UP001055439"/>
    </source>
</evidence>
<keyword evidence="3" id="KW-1185">Reference proteome</keyword>
<gene>
    <name evidence="2" type="ORF">MUK42_13524</name>
</gene>
<reference evidence="2" key="1">
    <citation type="submission" date="2022-05" db="EMBL/GenBank/DDBJ databases">
        <title>The Musa troglodytarum L. genome provides insights into the mechanism of non-climacteric behaviour and enrichment of carotenoids.</title>
        <authorList>
            <person name="Wang J."/>
        </authorList>
    </citation>
    <scope>NUCLEOTIDE SEQUENCE</scope>
    <source>
        <tissue evidence="2">Leaf</tissue>
    </source>
</reference>
<evidence type="ECO:0000256" key="1">
    <source>
        <dbReference type="SAM" id="MobiDB-lite"/>
    </source>
</evidence>
<proteinExistence type="predicted"/>
<feature type="compositionally biased region" description="Basic and acidic residues" evidence="1">
    <location>
        <begin position="9"/>
        <end position="18"/>
    </location>
</feature>
<organism evidence="2 3">
    <name type="scientific">Musa troglodytarum</name>
    <name type="common">fe'i banana</name>
    <dbReference type="NCBI Taxonomy" id="320322"/>
    <lineage>
        <taxon>Eukaryota</taxon>
        <taxon>Viridiplantae</taxon>
        <taxon>Streptophyta</taxon>
        <taxon>Embryophyta</taxon>
        <taxon>Tracheophyta</taxon>
        <taxon>Spermatophyta</taxon>
        <taxon>Magnoliopsida</taxon>
        <taxon>Liliopsida</taxon>
        <taxon>Zingiberales</taxon>
        <taxon>Musaceae</taxon>
        <taxon>Musa</taxon>
    </lineage>
</organism>
<sequence>MLYSSSDRSLCRREEAGQGDRSGQVEGGGQQHHRERRTKDQREQAPLQEEQVPGLSFDPSFASSVPILVETLILCSGLQWLEPNAFMVSTSRRGFKETWTWWTKCLCNVWEASSGYEVVQAK</sequence>
<dbReference type="Proteomes" id="UP001055439">
    <property type="component" value="Chromosome 9"/>
</dbReference>
<dbReference type="OrthoDB" id="1927957at2759"/>